<feature type="non-terminal residue" evidence="8">
    <location>
        <position position="398"/>
    </location>
</feature>
<proteinExistence type="inferred from homology"/>
<evidence type="ECO:0000256" key="3">
    <source>
        <dbReference type="ARBA" id="ARBA00022576"/>
    </source>
</evidence>
<dbReference type="Proteomes" id="UP000249557">
    <property type="component" value="Unassembled WGS sequence"/>
</dbReference>
<dbReference type="GO" id="GO:0006520">
    <property type="term" value="P:amino acid metabolic process"/>
    <property type="evidence" value="ECO:0007669"/>
    <property type="project" value="InterPro"/>
</dbReference>
<dbReference type="AlphaFoldDB" id="A0A2W4ZNV8"/>
<evidence type="ECO:0000313" key="9">
    <source>
        <dbReference type="Proteomes" id="UP000249557"/>
    </source>
</evidence>
<comment type="similarity">
    <text evidence="2 6">Belongs to the class-I pyridoxal-phosphate-dependent aminotransferase family.</text>
</comment>
<dbReference type="InterPro" id="IPR004838">
    <property type="entry name" value="NHTrfase_class1_PyrdxlP-BS"/>
</dbReference>
<name>A0A2W4ZNV8_9BACT</name>
<dbReference type="Pfam" id="PF00155">
    <property type="entry name" value="Aminotran_1_2"/>
    <property type="match status" value="1"/>
</dbReference>
<dbReference type="InterPro" id="IPR004839">
    <property type="entry name" value="Aminotransferase_I/II_large"/>
</dbReference>
<evidence type="ECO:0000313" key="8">
    <source>
        <dbReference type="EMBL" id="PZO84024.1"/>
    </source>
</evidence>
<dbReference type="GO" id="GO:0008483">
    <property type="term" value="F:transaminase activity"/>
    <property type="evidence" value="ECO:0007669"/>
    <property type="project" value="UniProtKB-KW"/>
</dbReference>
<evidence type="ECO:0000256" key="2">
    <source>
        <dbReference type="ARBA" id="ARBA00007441"/>
    </source>
</evidence>
<feature type="domain" description="Aminotransferase class I/classII large" evidence="7">
    <location>
        <begin position="32"/>
        <end position="392"/>
    </location>
</feature>
<comment type="caution">
    <text evidence="8">The sequence shown here is derived from an EMBL/GenBank/DDBJ whole genome shotgun (WGS) entry which is preliminary data.</text>
</comment>
<dbReference type="PROSITE" id="PS00105">
    <property type="entry name" value="AA_TRANSFER_CLASS_1"/>
    <property type="match status" value="1"/>
</dbReference>
<evidence type="ECO:0000256" key="1">
    <source>
        <dbReference type="ARBA" id="ARBA00001933"/>
    </source>
</evidence>
<dbReference type="EC" id="2.6.1.-" evidence="6"/>
<gene>
    <name evidence="8" type="ORF">DI626_08610</name>
</gene>
<keyword evidence="4 6" id="KW-0808">Transferase</keyword>
<dbReference type="PANTHER" id="PTHR46383:SF1">
    <property type="entry name" value="ASPARTATE AMINOTRANSFERASE"/>
    <property type="match status" value="1"/>
</dbReference>
<dbReference type="Gene3D" id="3.90.1150.10">
    <property type="entry name" value="Aspartate Aminotransferase, domain 1"/>
    <property type="match status" value="1"/>
</dbReference>
<sequence>MSIIASRLNRIKPSATLAVTAKAAELKAAGRDVIGLGAGEPDFDTPEFVRQVGCDAINGGQTKYTNVDGTPALKDAIIAKFKRDNDLSYERAQIIVGTGGKQVLYNALMATLDKGDEVIIPAPYWVSYPDMVLMADGEPVFVECRIENNFKLQPEQLEAAITTKTKWVILNSPSNPSGAGYTKAEMKALTDVLLQHPHVWVMTDDMYEHLVYDGFEFCTPAQIEPKLYDRTLTVNGVSKAYSMTGWRIGYAGGPKELIKAMAAVQGHSTSNPSSISQAAAVAALNGDQSFLKDWVKSFGERRNLVVSMLNECDGLECPTPEGAFYVYPSCAGVIGKTTPDGKTIETDTDFVTYLLESEGVAAVQGTAFGLSPHFRISYATSPKALEEACRRIQKACAA</sequence>
<comment type="cofactor">
    <cofactor evidence="1 6">
        <name>pyridoxal 5'-phosphate</name>
        <dbReference type="ChEBI" id="CHEBI:597326"/>
    </cofactor>
</comment>
<dbReference type="SUPFAM" id="SSF53383">
    <property type="entry name" value="PLP-dependent transferases"/>
    <property type="match status" value="1"/>
</dbReference>
<reference evidence="8 9" key="1">
    <citation type="submission" date="2017-08" db="EMBL/GenBank/DDBJ databases">
        <title>Infants hospitalized years apart are colonized by the same room-sourced microbial strains.</title>
        <authorList>
            <person name="Brooks B."/>
            <person name="Olm M.R."/>
            <person name="Firek B.A."/>
            <person name="Baker R."/>
            <person name="Thomas B.C."/>
            <person name="Morowitz M.J."/>
            <person name="Banfield J.F."/>
        </authorList>
    </citation>
    <scope>NUCLEOTIDE SEQUENCE [LARGE SCALE GENOMIC DNA]</scope>
    <source>
        <strain evidence="8">S2_018_000_R2_104</strain>
    </source>
</reference>
<protein>
    <recommendedName>
        <fullName evidence="6">Aminotransferase</fullName>
        <ecNumber evidence="6">2.6.1.-</ecNumber>
    </recommendedName>
</protein>
<dbReference type="InterPro" id="IPR050596">
    <property type="entry name" value="AspAT/PAT-like"/>
</dbReference>
<dbReference type="FunFam" id="3.40.640.10:FF:000033">
    <property type="entry name" value="Aspartate aminotransferase"/>
    <property type="match status" value="1"/>
</dbReference>
<dbReference type="GO" id="GO:0030170">
    <property type="term" value="F:pyridoxal phosphate binding"/>
    <property type="evidence" value="ECO:0007669"/>
    <property type="project" value="InterPro"/>
</dbReference>
<keyword evidence="3 6" id="KW-0032">Aminotransferase</keyword>
<keyword evidence="5" id="KW-0663">Pyridoxal phosphate</keyword>
<accession>A0A2W4ZNV8</accession>
<dbReference type="CDD" id="cd00609">
    <property type="entry name" value="AAT_like"/>
    <property type="match status" value="1"/>
</dbReference>
<dbReference type="InterPro" id="IPR015421">
    <property type="entry name" value="PyrdxlP-dep_Trfase_major"/>
</dbReference>
<dbReference type="Gene3D" id="3.40.640.10">
    <property type="entry name" value="Type I PLP-dependent aspartate aminotransferase-like (Major domain)"/>
    <property type="match status" value="1"/>
</dbReference>
<evidence type="ECO:0000259" key="7">
    <source>
        <dbReference type="Pfam" id="PF00155"/>
    </source>
</evidence>
<dbReference type="InterPro" id="IPR015422">
    <property type="entry name" value="PyrdxlP-dep_Trfase_small"/>
</dbReference>
<dbReference type="InterPro" id="IPR015424">
    <property type="entry name" value="PyrdxlP-dep_Trfase"/>
</dbReference>
<dbReference type="EMBL" id="QFNK01000189">
    <property type="protein sequence ID" value="PZO84024.1"/>
    <property type="molecule type" value="Genomic_DNA"/>
</dbReference>
<evidence type="ECO:0000256" key="4">
    <source>
        <dbReference type="ARBA" id="ARBA00022679"/>
    </source>
</evidence>
<evidence type="ECO:0000256" key="6">
    <source>
        <dbReference type="RuleBase" id="RU000481"/>
    </source>
</evidence>
<evidence type="ECO:0000256" key="5">
    <source>
        <dbReference type="ARBA" id="ARBA00022898"/>
    </source>
</evidence>
<organism evidence="8 9">
    <name type="scientific">Micavibrio aeruginosavorus</name>
    <dbReference type="NCBI Taxonomy" id="349221"/>
    <lineage>
        <taxon>Bacteria</taxon>
        <taxon>Pseudomonadati</taxon>
        <taxon>Bdellovibrionota</taxon>
        <taxon>Bdellovibrionia</taxon>
        <taxon>Bdellovibrionales</taxon>
        <taxon>Pseudobdellovibrionaceae</taxon>
        <taxon>Micavibrio</taxon>
    </lineage>
</organism>
<dbReference type="PANTHER" id="PTHR46383">
    <property type="entry name" value="ASPARTATE AMINOTRANSFERASE"/>
    <property type="match status" value="1"/>
</dbReference>